<evidence type="ECO:0000313" key="1">
    <source>
        <dbReference type="EMBL" id="MBD3323494.1"/>
    </source>
</evidence>
<proteinExistence type="predicted"/>
<name>A0A9D5JSZ6_9BACT</name>
<comment type="caution">
    <text evidence="1">The sequence shown here is derived from an EMBL/GenBank/DDBJ whole genome shotgun (WGS) entry which is preliminary data.</text>
</comment>
<organism evidence="1 2">
    <name type="scientific">candidate division KSB3 bacterium</name>
    <dbReference type="NCBI Taxonomy" id="2044937"/>
    <lineage>
        <taxon>Bacteria</taxon>
        <taxon>candidate division KSB3</taxon>
    </lineage>
</organism>
<gene>
    <name evidence="1" type="ORF">GF339_02850</name>
</gene>
<dbReference type="AlphaFoldDB" id="A0A9D5JSZ6"/>
<dbReference type="EMBL" id="WJJP01000085">
    <property type="protein sequence ID" value="MBD3323494.1"/>
    <property type="molecule type" value="Genomic_DNA"/>
</dbReference>
<sequence length="344" mass="38771">MHPSYLAEPAFRLMRENTGIVIPVYVPEGIESNHGETLLRDTVFMYAQQIADPAMICLSVDGEQFGKEIAERVAAEFHTSLWVSPVNRGKLQAVSNGVRYLLDQKPVHYLAVVDQDGDHFANELLNFLRAADHIAQSRPTDRLLILGRRISRHRPMGFLRGELEELCDRMLLDALLYNAAITQRPLALEYVVGLDEFPDFHSGYKLFSQATAAVFLQPPQQMGVSDVCYYRHAVEAVMVVEALEQGAYLGVVNRSTFNDQPISTFGAFNRIQLAADKIIWPCKRLAIPFPFVQQWLANHLSRLLLQTLAPQGKAELDHIRQIVLTALAEESEPDLAPMVHPRFL</sequence>
<dbReference type="Proteomes" id="UP000649604">
    <property type="component" value="Unassembled WGS sequence"/>
</dbReference>
<reference evidence="1" key="1">
    <citation type="submission" date="2019-11" db="EMBL/GenBank/DDBJ databases">
        <title>Microbial mats filling the niche in hypersaline microbial mats.</title>
        <authorList>
            <person name="Wong H.L."/>
            <person name="Macleod F.I."/>
            <person name="White R.A. III"/>
            <person name="Burns B.P."/>
        </authorList>
    </citation>
    <scope>NUCLEOTIDE SEQUENCE</scope>
    <source>
        <strain evidence="1">Rbin_158</strain>
    </source>
</reference>
<accession>A0A9D5JSZ6</accession>
<evidence type="ECO:0000313" key="2">
    <source>
        <dbReference type="Proteomes" id="UP000649604"/>
    </source>
</evidence>
<protein>
    <submittedName>
        <fullName evidence="1">Uncharacterized protein</fullName>
    </submittedName>
</protein>